<dbReference type="EMBL" id="JAPFFF010000660">
    <property type="protein sequence ID" value="KAK8833778.1"/>
    <property type="molecule type" value="Genomic_DNA"/>
</dbReference>
<keyword evidence="3" id="KW-1185">Reference proteome</keyword>
<sequence length="68" mass="8085">MQGSLRRLVIRCRKKSLKKQQKKALDTMRSKSMALISKQEKEMKCMIEYGERRLGQLQVQRDTELKTN</sequence>
<evidence type="ECO:0000313" key="3">
    <source>
        <dbReference type="Proteomes" id="UP001470230"/>
    </source>
</evidence>
<proteinExistence type="predicted"/>
<name>A0ABR2GJP9_9EUKA</name>
<gene>
    <name evidence="2" type="ORF">M9Y10_037269</name>
    <name evidence="1" type="ORF">M9Y10_040450</name>
</gene>
<comment type="caution">
    <text evidence="1">The sequence shown here is derived from an EMBL/GenBank/DDBJ whole genome shotgun (WGS) entry which is preliminary data.</text>
</comment>
<accession>A0ABR2GJP9</accession>
<organism evidence="1 3">
    <name type="scientific">Tritrichomonas musculus</name>
    <dbReference type="NCBI Taxonomy" id="1915356"/>
    <lineage>
        <taxon>Eukaryota</taxon>
        <taxon>Metamonada</taxon>
        <taxon>Parabasalia</taxon>
        <taxon>Tritrichomonadida</taxon>
        <taxon>Tritrichomonadidae</taxon>
        <taxon>Tritrichomonas</taxon>
    </lineage>
</organism>
<evidence type="ECO:0000313" key="1">
    <source>
        <dbReference type="EMBL" id="KAK8833778.1"/>
    </source>
</evidence>
<protein>
    <submittedName>
        <fullName evidence="1">Uncharacterized protein</fullName>
    </submittedName>
</protein>
<dbReference type="Proteomes" id="UP001470230">
    <property type="component" value="Unassembled WGS sequence"/>
</dbReference>
<dbReference type="EMBL" id="JAPFFF010000063">
    <property type="protein sequence ID" value="KAK8836751.1"/>
    <property type="molecule type" value="Genomic_DNA"/>
</dbReference>
<evidence type="ECO:0000313" key="2">
    <source>
        <dbReference type="EMBL" id="KAK8836751.1"/>
    </source>
</evidence>
<reference evidence="1 3" key="1">
    <citation type="submission" date="2024-04" db="EMBL/GenBank/DDBJ databases">
        <title>Tritrichomonas musculus Genome.</title>
        <authorList>
            <person name="Alves-Ferreira E."/>
            <person name="Grigg M."/>
            <person name="Lorenzi H."/>
            <person name="Galac M."/>
        </authorList>
    </citation>
    <scope>NUCLEOTIDE SEQUENCE [LARGE SCALE GENOMIC DNA]</scope>
    <source>
        <strain evidence="1 3">EAF2021</strain>
    </source>
</reference>